<dbReference type="PANTHER" id="PTHR43201">
    <property type="entry name" value="ACYL-COA SYNTHETASE"/>
    <property type="match status" value="1"/>
</dbReference>
<protein>
    <submittedName>
        <fullName evidence="4">AMP-dependent synthetase</fullName>
    </submittedName>
</protein>
<dbReference type="OrthoDB" id="8870348at2"/>
<dbReference type="KEGG" id="mgod:E7746_03060"/>
<dbReference type="Gene3D" id="3.30.300.30">
    <property type="match status" value="1"/>
</dbReference>
<dbReference type="GO" id="GO:0031956">
    <property type="term" value="F:medium-chain fatty acid-CoA ligase activity"/>
    <property type="evidence" value="ECO:0007669"/>
    <property type="project" value="TreeGrafter"/>
</dbReference>
<evidence type="ECO:0000313" key="4">
    <source>
        <dbReference type="EMBL" id="QCD34931.1"/>
    </source>
</evidence>
<dbReference type="Gene3D" id="3.40.50.12780">
    <property type="entry name" value="N-terminal domain of ligase-like"/>
    <property type="match status" value="1"/>
</dbReference>
<dbReference type="InterPro" id="IPR000873">
    <property type="entry name" value="AMP-dep_synth/lig_dom"/>
</dbReference>
<sequence>MANTATSMEAMIHNITPEARQFIEEWNNSHDYIIAHTSGSTGKPKEIRLLKSDMRLSAEATCRYFGIGPESRLVLPLSPGYIAGKMMIVRALISGAELWIEEPSMSPLKRDYGIVGLLPVVPSQVTELLQSPYITGVRNLIVGGGALDPETEQKLAACHLKAYATYGMTETCSHVALRDITAGDEHFHALPGISFKTDERECLVIEAPHYSFRSLTTNDTVELIDNSRFRWKGRYDNVINSGGVKLHPEEIEKKLSRFIDRPFYIAGRPSKLWGEEAVLYIEGCDIDRDYIMEKARSVLDRYSVPKDVIAIPNFSRTDSGKIKRL</sequence>
<dbReference type="EMBL" id="CP039393">
    <property type="protein sequence ID" value="QCD34931.1"/>
    <property type="molecule type" value="Genomic_DNA"/>
</dbReference>
<organism evidence="4 5">
    <name type="scientific">Muribaculum gordoncarteri</name>
    <dbReference type="NCBI Taxonomy" id="2530390"/>
    <lineage>
        <taxon>Bacteria</taxon>
        <taxon>Pseudomonadati</taxon>
        <taxon>Bacteroidota</taxon>
        <taxon>Bacteroidia</taxon>
        <taxon>Bacteroidales</taxon>
        <taxon>Muribaculaceae</taxon>
        <taxon>Muribaculum</taxon>
    </lineage>
</organism>
<dbReference type="InterPro" id="IPR045851">
    <property type="entry name" value="AMP-bd_C_sf"/>
</dbReference>
<dbReference type="Pfam" id="PF00501">
    <property type="entry name" value="AMP-binding"/>
    <property type="match status" value="1"/>
</dbReference>
<reference evidence="4 5" key="1">
    <citation type="submission" date="2019-02" db="EMBL/GenBank/DDBJ databases">
        <title>Isolation and identification of novel species under the genus Muribaculum.</title>
        <authorList>
            <person name="Miyake S."/>
            <person name="Ding Y."/>
            <person name="Low A."/>
            <person name="Soh M."/>
            <person name="Seedorf H."/>
        </authorList>
    </citation>
    <scope>NUCLEOTIDE SEQUENCE [LARGE SCALE GENOMIC DNA]</scope>
    <source>
        <strain evidence="4 5">TLL-A4</strain>
    </source>
</reference>
<dbReference type="AlphaFoldDB" id="A0A4P7VMA5"/>
<comment type="similarity">
    <text evidence="1">Belongs to the ATP-dependent AMP-binding enzyme family.</text>
</comment>
<keyword evidence="5" id="KW-1185">Reference proteome</keyword>
<dbReference type="RefSeq" id="WP_135947424.1">
    <property type="nucleotide sequence ID" value="NZ_CP039393.1"/>
</dbReference>
<dbReference type="PROSITE" id="PS00455">
    <property type="entry name" value="AMP_BINDING"/>
    <property type="match status" value="1"/>
</dbReference>
<evidence type="ECO:0000256" key="2">
    <source>
        <dbReference type="ARBA" id="ARBA00022598"/>
    </source>
</evidence>
<dbReference type="InterPro" id="IPR020845">
    <property type="entry name" value="AMP-binding_CS"/>
</dbReference>
<feature type="domain" description="AMP-dependent synthetase/ligase" evidence="3">
    <location>
        <begin position="23"/>
        <end position="179"/>
    </location>
</feature>
<evidence type="ECO:0000256" key="1">
    <source>
        <dbReference type="ARBA" id="ARBA00006432"/>
    </source>
</evidence>
<dbReference type="SUPFAM" id="SSF56801">
    <property type="entry name" value="Acetyl-CoA synthetase-like"/>
    <property type="match status" value="1"/>
</dbReference>
<evidence type="ECO:0000259" key="3">
    <source>
        <dbReference type="Pfam" id="PF00501"/>
    </source>
</evidence>
<dbReference type="GO" id="GO:0006631">
    <property type="term" value="P:fatty acid metabolic process"/>
    <property type="evidence" value="ECO:0007669"/>
    <property type="project" value="TreeGrafter"/>
</dbReference>
<dbReference type="Proteomes" id="UP000297031">
    <property type="component" value="Chromosome"/>
</dbReference>
<name>A0A4P7VMA5_9BACT</name>
<keyword evidence="2" id="KW-0436">Ligase</keyword>
<proteinExistence type="inferred from homology"/>
<accession>A0A4P7VMA5</accession>
<evidence type="ECO:0000313" key="5">
    <source>
        <dbReference type="Proteomes" id="UP000297031"/>
    </source>
</evidence>
<dbReference type="InterPro" id="IPR042099">
    <property type="entry name" value="ANL_N_sf"/>
</dbReference>
<dbReference type="PANTHER" id="PTHR43201:SF5">
    <property type="entry name" value="MEDIUM-CHAIN ACYL-COA LIGASE ACSF2, MITOCHONDRIAL"/>
    <property type="match status" value="1"/>
</dbReference>
<gene>
    <name evidence="4" type="ORF">E7746_03060</name>
</gene>